<evidence type="ECO:0000259" key="7">
    <source>
        <dbReference type="PROSITE" id="PS51778"/>
    </source>
</evidence>
<feature type="transmembrane region" description="Helical" evidence="5">
    <location>
        <begin position="19"/>
        <end position="36"/>
    </location>
</feature>
<dbReference type="PRINTS" id="PR00360">
    <property type="entry name" value="C2DOMAIN"/>
</dbReference>
<dbReference type="OrthoDB" id="67700at2759"/>
<comment type="subcellular location">
    <subcellularLocation>
        <location evidence="1">Membrane</location>
        <topology evidence="1">Single-pass membrane protein</topology>
    </subcellularLocation>
</comment>
<dbReference type="InterPro" id="IPR011993">
    <property type="entry name" value="PH-like_dom_sf"/>
</dbReference>
<dbReference type="CDD" id="cd13219">
    <property type="entry name" value="PH-GRAM_C2-GRAM"/>
    <property type="match status" value="1"/>
</dbReference>
<dbReference type="Gene3D" id="2.60.40.150">
    <property type="entry name" value="C2 domain"/>
    <property type="match status" value="1"/>
</dbReference>
<dbReference type="Gramene" id="EFJ17356">
    <property type="protein sequence ID" value="EFJ17356"/>
    <property type="gene ID" value="SELMODRAFT_444923"/>
</dbReference>
<protein>
    <recommendedName>
        <fullName evidence="10">C2 domain-containing protein</fullName>
    </recommendedName>
</protein>
<dbReference type="GO" id="GO:0016020">
    <property type="term" value="C:membrane"/>
    <property type="evidence" value="ECO:0007669"/>
    <property type="project" value="UniProtKB-SubCell"/>
</dbReference>
<evidence type="ECO:0000256" key="3">
    <source>
        <dbReference type="ARBA" id="ARBA00022989"/>
    </source>
</evidence>
<dbReference type="PROSITE" id="PS50004">
    <property type="entry name" value="C2"/>
    <property type="match status" value="1"/>
</dbReference>
<dbReference type="KEGG" id="smo:SELMODRAFT_444923"/>
<dbReference type="EMBL" id="GL377614">
    <property type="protein sequence ID" value="EFJ17356.1"/>
    <property type="molecule type" value="Genomic_DNA"/>
</dbReference>
<dbReference type="HOGENOM" id="CLU_028706_1_0_1"/>
<dbReference type="CDD" id="cd00030">
    <property type="entry name" value="C2"/>
    <property type="match status" value="1"/>
</dbReference>
<evidence type="ECO:0008006" key="10">
    <source>
        <dbReference type="Google" id="ProtNLM"/>
    </source>
</evidence>
<accession>D8SE23</accession>
<dbReference type="InterPro" id="IPR004182">
    <property type="entry name" value="GRAM"/>
</dbReference>
<evidence type="ECO:0000313" key="8">
    <source>
        <dbReference type="EMBL" id="EFJ17356.1"/>
    </source>
</evidence>
<dbReference type="SMART" id="SM00239">
    <property type="entry name" value="C2"/>
    <property type="match status" value="1"/>
</dbReference>
<reference evidence="8 9" key="1">
    <citation type="journal article" date="2011" name="Science">
        <title>The Selaginella genome identifies genetic changes associated with the evolution of vascular plants.</title>
        <authorList>
            <person name="Banks J.A."/>
            <person name="Nishiyama T."/>
            <person name="Hasebe M."/>
            <person name="Bowman J.L."/>
            <person name="Gribskov M."/>
            <person name="dePamphilis C."/>
            <person name="Albert V.A."/>
            <person name="Aono N."/>
            <person name="Aoyama T."/>
            <person name="Ambrose B.A."/>
            <person name="Ashton N.W."/>
            <person name="Axtell M.J."/>
            <person name="Barker E."/>
            <person name="Barker M.S."/>
            <person name="Bennetzen J.L."/>
            <person name="Bonawitz N.D."/>
            <person name="Chapple C."/>
            <person name="Cheng C."/>
            <person name="Correa L.G."/>
            <person name="Dacre M."/>
            <person name="DeBarry J."/>
            <person name="Dreyer I."/>
            <person name="Elias M."/>
            <person name="Engstrom E.M."/>
            <person name="Estelle M."/>
            <person name="Feng L."/>
            <person name="Finet C."/>
            <person name="Floyd S.K."/>
            <person name="Frommer W.B."/>
            <person name="Fujita T."/>
            <person name="Gramzow L."/>
            <person name="Gutensohn M."/>
            <person name="Harholt J."/>
            <person name="Hattori M."/>
            <person name="Heyl A."/>
            <person name="Hirai T."/>
            <person name="Hiwatashi Y."/>
            <person name="Ishikawa M."/>
            <person name="Iwata M."/>
            <person name="Karol K.G."/>
            <person name="Koehler B."/>
            <person name="Kolukisaoglu U."/>
            <person name="Kubo M."/>
            <person name="Kurata T."/>
            <person name="Lalonde S."/>
            <person name="Li K."/>
            <person name="Li Y."/>
            <person name="Litt A."/>
            <person name="Lyons E."/>
            <person name="Manning G."/>
            <person name="Maruyama T."/>
            <person name="Michael T.P."/>
            <person name="Mikami K."/>
            <person name="Miyazaki S."/>
            <person name="Morinaga S."/>
            <person name="Murata T."/>
            <person name="Mueller-Roeber B."/>
            <person name="Nelson D.R."/>
            <person name="Obara M."/>
            <person name="Oguri Y."/>
            <person name="Olmstead R.G."/>
            <person name="Onodera N."/>
            <person name="Petersen B.L."/>
            <person name="Pils B."/>
            <person name="Prigge M."/>
            <person name="Rensing S.A."/>
            <person name="Riano-Pachon D.M."/>
            <person name="Roberts A.W."/>
            <person name="Sato Y."/>
            <person name="Scheller H.V."/>
            <person name="Schulz B."/>
            <person name="Schulz C."/>
            <person name="Shakirov E.V."/>
            <person name="Shibagaki N."/>
            <person name="Shinohara N."/>
            <person name="Shippen D.E."/>
            <person name="Soerensen I."/>
            <person name="Sotooka R."/>
            <person name="Sugimoto N."/>
            <person name="Sugita M."/>
            <person name="Sumikawa N."/>
            <person name="Tanurdzic M."/>
            <person name="Theissen G."/>
            <person name="Ulvskov P."/>
            <person name="Wakazuki S."/>
            <person name="Weng J.K."/>
            <person name="Willats W.W."/>
            <person name="Wipf D."/>
            <person name="Wolf P.G."/>
            <person name="Yang L."/>
            <person name="Zimmer A.D."/>
            <person name="Zhu Q."/>
            <person name="Mitros T."/>
            <person name="Hellsten U."/>
            <person name="Loque D."/>
            <person name="Otillar R."/>
            <person name="Salamov A."/>
            <person name="Schmutz J."/>
            <person name="Shapiro H."/>
            <person name="Lindquist E."/>
            <person name="Lucas S."/>
            <person name="Rokhsar D."/>
            <person name="Grigoriev I.V."/>
        </authorList>
    </citation>
    <scope>NUCLEOTIDE SEQUENCE [LARGE SCALE GENOMIC DNA]</scope>
</reference>
<dbReference type="OMA" id="LIPSWWE"/>
<dbReference type="InterPro" id="IPR000008">
    <property type="entry name" value="C2_dom"/>
</dbReference>
<evidence type="ECO:0000313" key="9">
    <source>
        <dbReference type="Proteomes" id="UP000001514"/>
    </source>
</evidence>
<dbReference type="STRING" id="88036.D8SE23"/>
<dbReference type="Pfam" id="PF16016">
    <property type="entry name" value="VASt"/>
    <property type="match status" value="1"/>
</dbReference>
<feature type="domain" description="C2" evidence="6">
    <location>
        <begin position="63"/>
        <end position="183"/>
    </location>
</feature>
<dbReference type="Proteomes" id="UP000001514">
    <property type="component" value="Unassembled WGS sequence"/>
</dbReference>
<dbReference type="Pfam" id="PF02893">
    <property type="entry name" value="GRAM"/>
    <property type="match status" value="1"/>
</dbReference>
<feature type="domain" description="VASt" evidence="7">
    <location>
        <begin position="397"/>
        <end position="570"/>
    </location>
</feature>
<keyword evidence="2 5" id="KW-0812">Transmembrane</keyword>
<gene>
    <name evidence="8" type="ORF">SELMODRAFT_444923</name>
</gene>
<sequence>MRNVVEIAMQVLLPSWGEINVSFAAAVLVIFIFGVVRHVERLREAAGGFFLSAAEDFGVEGIRERELERTKENSSKVDAGSQPMYFVKLELLAAKNIAAANLNGTSDPYAVLTYGSQKRFSSLVPGSRNPMWGEEFDFYIDDLPAQIIIAIYDWDIIWKSTELGSTTIEIKEEGQTEAIWHSLIGTSGQVCVQTCTRRVPTAGTVAGTNRRRFLESPTGTEVRQKPGPLQTIFDLPPDEMVEHKFSCALERSFLYHGRMYVSAWHICFHSNVFAKQLKVVLPYDIVEEIKKSQHAFINPAITIILRAGTGGQGVPPLASPDGRAKYKFASFWNRNHAHRVLQRAVKNYQGNEEAAKQDKFMRVHSTRYQEQQVVPFVSSVDETTPIEETKVVQPFIKDDVLVDIVEDMLPCSAEQFFASVLSDKSDFTTRYRAEREDTELQIEPWRNPEEYSGILRKVTYRAKCNSPMCPPDTAMTDTQHIFFSGEKKLLHWESIQQAHDVPFGSSFEIHARWTVETLSESKCKLSVKVGTNFKKRLFMASKIRSGAESEYKTDAMKFIEIIKKGLKETGSTANDESSVSTPALEIPLVGTAKTS</sequence>
<organism evidence="9">
    <name type="scientific">Selaginella moellendorffii</name>
    <name type="common">Spikemoss</name>
    <dbReference type="NCBI Taxonomy" id="88036"/>
    <lineage>
        <taxon>Eukaryota</taxon>
        <taxon>Viridiplantae</taxon>
        <taxon>Streptophyta</taxon>
        <taxon>Embryophyta</taxon>
        <taxon>Tracheophyta</taxon>
        <taxon>Lycopodiopsida</taxon>
        <taxon>Selaginellales</taxon>
        <taxon>Selaginellaceae</taxon>
        <taxon>Selaginella</taxon>
    </lineage>
</organism>
<dbReference type="PANTHER" id="PTHR47038:SF1">
    <property type="entry name" value="BAG-ASSOCIATED GRAM PROTEIN 1"/>
    <property type="match status" value="1"/>
</dbReference>
<dbReference type="FunCoup" id="D8SE23">
    <property type="interactions" value="1462"/>
</dbReference>
<evidence type="ECO:0000256" key="5">
    <source>
        <dbReference type="SAM" id="Phobius"/>
    </source>
</evidence>
<dbReference type="Gene3D" id="2.30.29.30">
    <property type="entry name" value="Pleckstrin-homology domain (PH domain)/Phosphotyrosine-binding domain (PTB)"/>
    <property type="match status" value="1"/>
</dbReference>
<keyword evidence="9" id="KW-1185">Reference proteome</keyword>
<keyword evidence="3 5" id="KW-1133">Transmembrane helix</keyword>
<evidence type="ECO:0000256" key="2">
    <source>
        <dbReference type="ARBA" id="ARBA00022692"/>
    </source>
</evidence>
<dbReference type="InterPro" id="IPR044655">
    <property type="entry name" value="BAGP1-like"/>
</dbReference>
<proteinExistence type="predicted"/>
<dbReference type="Pfam" id="PF00168">
    <property type="entry name" value="C2"/>
    <property type="match status" value="1"/>
</dbReference>
<dbReference type="InterPro" id="IPR031968">
    <property type="entry name" value="VASt"/>
</dbReference>
<dbReference type="PROSITE" id="PS51778">
    <property type="entry name" value="VAST"/>
    <property type="match status" value="1"/>
</dbReference>
<name>D8SE23_SELML</name>
<evidence type="ECO:0000259" key="6">
    <source>
        <dbReference type="PROSITE" id="PS50004"/>
    </source>
</evidence>
<dbReference type="eggNOG" id="KOG1032">
    <property type="taxonomic scope" value="Eukaryota"/>
</dbReference>
<evidence type="ECO:0000256" key="1">
    <source>
        <dbReference type="ARBA" id="ARBA00004167"/>
    </source>
</evidence>
<dbReference type="AlphaFoldDB" id="D8SE23"/>
<dbReference type="InParanoid" id="D8SE23"/>
<dbReference type="PANTHER" id="PTHR47038">
    <property type="entry name" value="BAG-ASSOCIATED GRAM PROTEIN 1"/>
    <property type="match status" value="1"/>
</dbReference>
<dbReference type="InterPro" id="IPR035892">
    <property type="entry name" value="C2_domain_sf"/>
</dbReference>
<dbReference type="SUPFAM" id="SSF49562">
    <property type="entry name" value="C2 domain (Calcium/lipid-binding domain, CaLB)"/>
    <property type="match status" value="1"/>
</dbReference>
<keyword evidence="4 5" id="KW-0472">Membrane</keyword>
<dbReference type="SMART" id="SM00568">
    <property type="entry name" value="GRAM"/>
    <property type="match status" value="1"/>
</dbReference>
<evidence type="ECO:0000256" key="4">
    <source>
        <dbReference type="ARBA" id="ARBA00023136"/>
    </source>
</evidence>